<sequence>MVQDIDTLFKVLRKTNRTTGNLKVPSTLAFKMVPTDRGICLTIVDGSGKEVNPGYEFYSGLERSVLKEIARLREQEAFNIDWDEQPSDNQFYLNGKDYLLSLLLSSDCFVDAKGEKIQLAPGDARVRLSIVQRKDQEAQDNNLETSMALWHGPKQLPSLVPVTQTHMLAGNTIYRVKPLGKNYDSLSLFETVLSFDLLEQYLTLFFSNFTNVEVSYSGYTVIKGEPKTTRPALIFENVSQDQSLHLRVSATYPGFSPDFFDNFDMDQIVSINEMEKNIVISPLVHGDISACFHDIQKTLKRHARNLKQDKAIYAQDNFMVIESALARRFITLELSSLLSRYTILGADKLASYKVKYVQPKLNLHLSHGIDFLEGEANLTLDGETFTINDVLKQYQKNAYVRLNDGSSAVINPDYMETLTRIFKKQKSGIKVSFFDLPLVEELIGEKIAKETFNQSRKIFLGFNQLKDSRTRMPAVNATLRGYQKQGFRWLSYLYKHKLGGCLADDMGLGKTIQTIALLASIYPEQKHPTLIVMPKTLLFNWESELKRFAPKLTSGLYYGQTRDIKTMGSQNIILTTYAMVRNDIEQLKEEHFHMVVLDESQNIKNPNSKTSRAVMLLQTDHRFALSGTPIENNMSELYALFRFLNPAMFGTFTDFSKNYLNPIQKNDNKAVAKELKKKIYPFVLRRLKTQVLKDLPDKMEQVLHVDMSRKQAALYHQRRLMYKRAIQEEIQAKGLKKSKLFILQAMGELRQIASIPEIKSDNKIISPKREILMDHVADAVAGKHKVLVFANYLHSLECVSQDMEEAGIHHLVMTGATRDRNHIVEQFQQDDTCQALLMTLKTGGLGLNLTAAEYVFLFDPWWNLAAENQAIDRAHRMGQKNTVFSYRLIARNTIEEKILMLQEKKKELFDSLISSDNASIKQMEEEDIDLLLGE</sequence>
<evidence type="ECO:0000259" key="2">
    <source>
        <dbReference type="PROSITE" id="PS51192"/>
    </source>
</evidence>
<dbReference type="EMBL" id="CP036313">
    <property type="protein sequence ID" value="QBH13180.1"/>
    <property type="molecule type" value="Genomic_DNA"/>
</dbReference>
<evidence type="ECO:0000256" key="1">
    <source>
        <dbReference type="ARBA" id="ARBA00022801"/>
    </source>
</evidence>
<evidence type="ECO:0000313" key="5">
    <source>
        <dbReference type="EMBL" id="RAM02399.1"/>
    </source>
</evidence>
<reference evidence="5 6" key="1">
    <citation type="submission" date="2018-06" db="EMBL/GenBank/DDBJ databases">
        <title>Complete Genome Sequence of Desulfobacter hydrogenophilus (DSM3380).</title>
        <authorList>
            <person name="Marietou A."/>
            <person name="Schreiber L."/>
            <person name="Marshall I."/>
            <person name="Jorgensen B."/>
        </authorList>
    </citation>
    <scope>NUCLEOTIDE SEQUENCE [LARGE SCALE GENOMIC DNA]</scope>
    <source>
        <strain evidence="5 6">DSM 3380</strain>
    </source>
</reference>
<keyword evidence="5" id="KW-0067">ATP-binding</keyword>
<reference evidence="4 7" key="2">
    <citation type="submission" date="2019-02" db="EMBL/GenBank/DDBJ databases">
        <title>Complete genome sequence of Desulfobacter hydrogenophilus AcRS1.</title>
        <authorList>
            <person name="Marietou A."/>
            <person name="Lund M.B."/>
            <person name="Marshall I.P.G."/>
            <person name="Schreiber L."/>
            <person name="Jorgensen B."/>
        </authorList>
    </citation>
    <scope>NUCLEOTIDE SEQUENCE [LARGE SCALE GENOMIC DNA]</scope>
    <source>
        <strain evidence="4 7">AcRS1</strain>
    </source>
</reference>
<keyword evidence="5" id="KW-0347">Helicase</keyword>
<dbReference type="InterPro" id="IPR014001">
    <property type="entry name" value="Helicase_ATP-bd"/>
</dbReference>
<dbReference type="PROSITE" id="PS51194">
    <property type="entry name" value="HELICASE_CTER"/>
    <property type="match status" value="1"/>
</dbReference>
<dbReference type="GO" id="GO:0016787">
    <property type="term" value="F:hydrolase activity"/>
    <property type="evidence" value="ECO:0007669"/>
    <property type="project" value="UniProtKB-KW"/>
</dbReference>
<accession>A0A328FDK8</accession>
<proteinExistence type="predicted"/>
<dbReference type="SUPFAM" id="SSF52540">
    <property type="entry name" value="P-loop containing nucleoside triphosphate hydrolases"/>
    <property type="match status" value="2"/>
</dbReference>
<dbReference type="InterPro" id="IPR049730">
    <property type="entry name" value="SNF2/RAD54-like_C"/>
</dbReference>
<dbReference type="PROSITE" id="PS51192">
    <property type="entry name" value="HELICASE_ATP_BIND_1"/>
    <property type="match status" value="1"/>
</dbReference>
<dbReference type="InterPro" id="IPR038718">
    <property type="entry name" value="SNF2-like_sf"/>
</dbReference>
<protein>
    <submittedName>
        <fullName evidence="5">ATP-dependent helicase</fullName>
    </submittedName>
    <submittedName>
        <fullName evidence="4">DEAD/DEAH box helicase</fullName>
    </submittedName>
</protein>
<dbReference type="InterPro" id="IPR027417">
    <property type="entry name" value="P-loop_NTPase"/>
</dbReference>
<dbReference type="RefSeq" id="WP_111955820.1">
    <property type="nucleotide sequence ID" value="NZ_CP036313.1"/>
</dbReference>
<dbReference type="EMBL" id="QLNI01000015">
    <property type="protein sequence ID" value="RAM02399.1"/>
    <property type="molecule type" value="Genomic_DNA"/>
</dbReference>
<keyword evidence="1" id="KW-0378">Hydrolase</keyword>
<feature type="domain" description="Helicase ATP-binding" evidence="2">
    <location>
        <begin position="491"/>
        <end position="647"/>
    </location>
</feature>
<keyword evidence="5" id="KW-0547">Nucleotide-binding</keyword>
<dbReference type="SMART" id="SM00490">
    <property type="entry name" value="HELICc"/>
    <property type="match status" value="1"/>
</dbReference>
<feature type="domain" description="Helicase C-terminal" evidence="3">
    <location>
        <begin position="772"/>
        <end position="928"/>
    </location>
</feature>
<dbReference type="Gene3D" id="3.40.50.300">
    <property type="entry name" value="P-loop containing nucleotide triphosphate hydrolases"/>
    <property type="match status" value="1"/>
</dbReference>
<evidence type="ECO:0000313" key="6">
    <source>
        <dbReference type="Proteomes" id="UP000248798"/>
    </source>
</evidence>
<dbReference type="PANTHER" id="PTHR10799">
    <property type="entry name" value="SNF2/RAD54 HELICASE FAMILY"/>
    <property type="match status" value="1"/>
</dbReference>
<dbReference type="InterPro" id="IPR001650">
    <property type="entry name" value="Helicase_C-like"/>
</dbReference>
<gene>
    <name evidence="5" type="ORF">DO021_08935</name>
    <name evidence="4" type="ORF">EYB58_09765</name>
</gene>
<dbReference type="SMART" id="SM00487">
    <property type="entry name" value="DEXDc"/>
    <property type="match status" value="1"/>
</dbReference>
<organism evidence="5 6">
    <name type="scientific">Desulfobacter hydrogenophilus</name>
    <dbReference type="NCBI Taxonomy" id="2291"/>
    <lineage>
        <taxon>Bacteria</taxon>
        <taxon>Pseudomonadati</taxon>
        <taxon>Thermodesulfobacteriota</taxon>
        <taxon>Desulfobacteria</taxon>
        <taxon>Desulfobacterales</taxon>
        <taxon>Desulfobacteraceae</taxon>
        <taxon>Desulfobacter</taxon>
    </lineage>
</organism>
<dbReference type="OrthoDB" id="18878at2"/>
<keyword evidence="7" id="KW-1185">Reference proteome</keyword>
<name>A0A328FDK8_9BACT</name>
<dbReference type="Proteomes" id="UP000248798">
    <property type="component" value="Unassembled WGS sequence"/>
</dbReference>
<dbReference type="CDD" id="cd18012">
    <property type="entry name" value="DEXQc_arch_SWI2_SNF2"/>
    <property type="match status" value="1"/>
</dbReference>
<evidence type="ECO:0000313" key="4">
    <source>
        <dbReference type="EMBL" id="QBH13180.1"/>
    </source>
</evidence>
<dbReference type="AlphaFoldDB" id="A0A328FDK8"/>
<dbReference type="GO" id="GO:0004386">
    <property type="term" value="F:helicase activity"/>
    <property type="evidence" value="ECO:0007669"/>
    <property type="project" value="UniProtKB-KW"/>
</dbReference>
<dbReference type="GO" id="GO:0005524">
    <property type="term" value="F:ATP binding"/>
    <property type="evidence" value="ECO:0007669"/>
    <property type="project" value="InterPro"/>
</dbReference>
<dbReference type="Pfam" id="PF00271">
    <property type="entry name" value="Helicase_C"/>
    <property type="match status" value="1"/>
</dbReference>
<dbReference type="InterPro" id="IPR000330">
    <property type="entry name" value="SNF2_N"/>
</dbReference>
<evidence type="ECO:0000259" key="3">
    <source>
        <dbReference type="PROSITE" id="PS51194"/>
    </source>
</evidence>
<dbReference type="Pfam" id="PF00176">
    <property type="entry name" value="SNF2-rel_dom"/>
    <property type="match status" value="1"/>
</dbReference>
<dbReference type="CDD" id="cd18793">
    <property type="entry name" value="SF2_C_SNF"/>
    <property type="match status" value="1"/>
</dbReference>
<dbReference type="Proteomes" id="UP000293902">
    <property type="component" value="Chromosome"/>
</dbReference>
<dbReference type="Gene3D" id="3.40.50.10810">
    <property type="entry name" value="Tandem AAA-ATPase domain"/>
    <property type="match status" value="1"/>
</dbReference>
<evidence type="ECO:0000313" key="7">
    <source>
        <dbReference type="Proteomes" id="UP000293902"/>
    </source>
</evidence>